<accession>M9R7V8</accession>
<reference evidence="3 4" key="1">
    <citation type="journal article" date="2013" name="PLoS ONE">
        <title>Poles Apart: Arctic and Antarctic Octadecabacter strains Share High Genome Plasticity and a New Type of Xanthorhodopsin.</title>
        <authorList>
            <person name="Vollmers J."/>
            <person name="Voget S."/>
            <person name="Dietrich S."/>
            <person name="Gollnow K."/>
            <person name="Smits M."/>
            <person name="Meyer K."/>
            <person name="Brinkhoff T."/>
            <person name="Simon M."/>
            <person name="Daniel R."/>
        </authorList>
    </citation>
    <scope>NUCLEOTIDE SEQUENCE [LARGE SCALE GENOMIC DNA]</scope>
    <source>
        <strain evidence="3 4">307</strain>
    </source>
</reference>
<dbReference type="InterPro" id="IPR043502">
    <property type="entry name" value="DNA/RNA_pol_sf"/>
</dbReference>
<evidence type="ECO:0000313" key="3">
    <source>
        <dbReference type="EMBL" id="AGI68759.1"/>
    </source>
</evidence>
<dbReference type="Proteomes" id="UP000005307">
    <property type="component" value="Chromosome"/>
</dbReference>
<protein>
    <submittedName>
        <fullName evidence="3">Putative reverse transcriptase</fullName>
    </submittedName>
</protein>
<keyword evidence="4" id="KW-1185">Reference proteome</keyword>
<gene>
    <name evidence="3" type="ORF">OAN307_c32400</name>
</gene>
<dbReference type="EMBL" id="CP003740">
    <property type="protein sequence ID" value="AGI68759.1"/>
    <property type="molecule type" value="Genomic_DNA"/>
</dbReference>
<dbReference type="PANTHER" id="PTHR34047:SF8">
    <property type="entry name" value="PROTEIN YKFC"/>
    <property type="match status" value="1"/>
</dbReference>
<dbReference type="PROSITE" id="PS50878">
    <property type="entry name" value="RT_POL"/>
    <property type="match status" value="1"/>
</dbReference>
<dbReference type="AlphaFoldDB" id="M9R7V8"/>
<dbReference type="eggNOG" id="COG3344">
    <property type="taxonomic scope" value="Bacteria"/>
</dbReference>
<organism evidence="3 4">
    <name type="scientific">Octadecabacter antarcticus 307</name>
    <dbReference type="NCBI Taxonomy" id="391626"/>
    <lineage>
        <taxon>Bacteria</taxon>
        <taxon>Pseudomonadati</taxon>
        <taxon>Pseudomonadota</taxon>
        <taxon>Alphaproteobacteria</taxon>
        <taxon>Rhodobacterales</taxon>
        <taxon>Roseobacteraceae</taxon>
        <taxon>Octadecabacter</taxon>
    </lineage>
</organism>
<dbReference type="InterPro" id="IPR051083">
    <property type="entry name" value="GrpII_Intron_Splice-Mob/Def"/>
</dbReference>
<comment type="similarity">
    <text evidence="1">Belongs to the bacterial reverse transcriptase family.</text>
</comment>
<dbReference type="STRING" id="391626.OAN307_c32400"/>
<dbReference type="Pfam" id="PF00078">
    <property type="entry name" value="RVT_1"/>
    <property type="match status" value="1"/>
</dbReference>
<keyword evidence="3" id="KW-0695">RNA-directed DNA polymerase</keyword>
<feature type="domain" description="Reverse transcriptase" evidence="2">
    <location>
        <begin position="1"/>
        <end position="234"/>
    </location>
</feature>
<name>M9R7V8_9RHOB</name>
<dbReference type="InterPro" id="IPR043128">
    <property type="entry name" value="Rev_trsase/Diguanyl_cyclase"/>
</dbReference>
<dbReference type="SUPFAM" id="SSF56672">
    <property type="entry name" value="DNA/RNA polymerases"/>
    <property type="match status" value="1"/>
</dbReference>
<sequence>MADIMLISPNNLGVIGKRINSRFHRLKPVLLSRSTQKHPQRCPEDRAVLKTLTARLAHVLPSSPACMHRRGHGGLKATIRRVREALPQYRYVCRTDVKSYYASIDHDKLLDQLAPYVPDRNVMNLLVQYMRRTEEYGGTFRDITRGIPGSCTLSPLMGAFHLHAMDVAMTTRHAKCFYIRYMDDILILAPSRWRLRRAIATMNQQLEALGLTQHPDKTTIGPLARGFDFLGYQFDPAGLSLSVVTRSRYQEKLTRLYERYHRQLRAYRSGWIGRSTILRTHDGAQAYLNPRPMITSHDDITRLLEGYQRRFTAWAQGGLKTCERFYGLP</sequence>
<dbReference type="InterPro" id="IPR000477">
    <property type="entry name" value="RT_dom"/>
</dbReference>
<dbReference type="PANTHER" id="PTHR34047">
    <property type="entry name" value="NUCLEAR INTRON MATURASE 1, MITOCHONDRIAL-RELATED"/>
    <property type="match status" value="1"/>
</dbReference>
<proteinExistence type="inferred from homology"/>
<dbReference type="CDD" id="cd01651">
    <property type="entry name" value="RT_G2_intron"/>
    <property type="match status" value="1"/>
</dbReference>
<dbReference type="Gene3D" id="3.30.70.270">
    <property type="match status" value="1"/>
</dbReference>
<dbReference type="GO" id="GO:0003964">
    <property type="term" value="F:RNA-directed DNA polymerase activity"/>
    <property type="evidence" value="ECO:0007669"/>
    <property type="project" value="UniProtKB-KW"/>
</dbReference>
<keyword evidence="3" id="KW-0808">Transferase</keyword>
<keyword evidence="3" id="KW-0548">Nucleotidyltransferase</keyword>
<dbReference type="HOGENOM" id="CLU_075056_0_0_5"/>
<dbReference type="KEGG" id="oat:OAN307_c32400"/>
<evidence type="ECO:0000313" key="4">
    <source>
        <dbReference type="Proteomes" id="UP000005307"/>
    </source>
</evidence>
<evidence type="ECO:0000256" key="1">
    <source>
        <dbReference type="ARBA" id="ARBA00034120"/>
    </source>
</evidence>
<evidence type="ECO:0000259" key="2">
    <source>
        <dbReference type="PROSITE" id="PS50878"/>
    </source>
</evidence>